<dbReference type="InterPro" id="IPR010108">
    <property type="entry name" value="Lycopene_cyclase_b/e"/>
</dbReference>
<sequence length="390" mass="42771">MRAYEGRVDFDIILAGGGLANGLIALRLAQVRPEVRVCVIEAGAAIGGNHTWSSFASDLTAEQREWTAPLFAHRWDRYEVRFPKARRVLEAGYGSCTSELLAAAVGQVVPVLTGVPIVAVTPVSVTLADQRVLTAGAVIDGRGQGPTKALDLRWQKFLGQEVELAAPHGLTGPVIMDATVPQVDGYRFVYTLPFGPRHVLIEDTYFSDGADLAPGVLRGQLADYAVAQGWAITRVIREEIGILPLGLGGDIEAFWDEGDAGVPRVGLRAGMFHPVTGYSFPDAVAMADMIAELPSLDAATIYRAARDHSVGAWKARGMYRLLNRMLFLAAHDDERRDILQKFYEHDDELVGRFYAARPKLRDWMHILSGRPPIPVLRALRTLMRYEMGKA</sequence>
<dbReference type="GO" id="GO:0045436">
    <property type="term" value="F:lycopene beta cyclase activity"/>
    <property type="evidence" value="ECO:0007669"/>
    <property type="project" value="InterPro"/>
</dbReference>
<dbReference type="GO" id="GO:0016117">
    <property type="term" value="P:carotenoid biosynthetic process"/>
    <property type="evidence" value="ECO:0007669"/>
    <property type="project" value="InterPro"/>
</dbReference>
<dbReference type="AlphaFoldDB" id="A0A916ZPR2"/>
<organism evidence="2 3">
    <name type="scientific">Sandarakinorhabdus glacialis</name>
    <dbReference type="NCBI Taxonomy" id="1614636"/>
    <lineage>
        <taxon>Bacteria</taxon>
        <taxon>Pseudomonadati</taxon>
        <taxon>Pseudomonadota</taxon>
        <taxon>Alphaproteobacteria</taxon>
        <taxon>Sphingomonadales</taxon>
        <taxon>Sphingosinicellaceae</taxon>
        <taxon>Sandarakinorhabdus</taxon>
    </lineage>
</organism>
<name>A0A916ZPR2_9SPHN</name>
<comment type="similarity">
    <text evidence="1">Belongs to the lycopene cyclase family.</text>
</comment>
<dbReference type="Gene3D" id="3.50.50.60">
    <property type="entry name" value="FAD/NAD(P)-binding domain"/>
    <property type="match status" value="1"/>
</dbReference>
<dbReference type="GO" id="GO:0016705">
    <property type="term" value="F:oxidoreductase activity, acting on paired donors, with incorporation or reduction of molecular oxygen"/>
    <property type="evidence" value="ECO:0007669"/>
    <property type="project" value="InterPro"/>
</dbReference>
<reference evidence="2" key="2">
    <citation type="submission" date="2020-09" db="EMBL/GenBank/DDBJ databases">
        <authorList>
            <person name="Sun Q."/>
            <person name="Zhou Y."/>
        </authorList>
    </citation>
    <scope>NUCLEOTIDE SEQUENCE</scope>
    <source>
        <strain evidence="2">CGMCC 1.15519</strain>
    </source>
</reference>
<dbReference type="Proteomes" id="UP000635071">
    <property type="component" value="Unassembled WGS sequence"/>
</dbReference>
<dbReference type="NCBIfam" id="TIGR01790">
    <property type="entry name" value="carotene-cycl"/>
    <property type="match status" value="1"/>
</dbReference>
<keyword evidence="3" id="KW-1185">Reference proteome</keyword>
<dbReference type="NCBIfam" id="TIGR01789">
    <property type="entry name" value="lycopene_cycl"/>
    <property type="match status" value="1"/>
</dbReference>
<protein>
    <recommendedName>
        <fullName evidence="4">Lycopene cyclase</fullName>
    </recommendedName>
</protein>
<evidence type="ECO:0008006" key="4">
    <source>
        <dbReference type="Google" id="ProtNLM"/>
    </source>
</evidence>
<evidence type="ECO:0000313" key="2">
    <source>
        <dbReference type="EMBL" id="GGE08037.1"/>
    </source>
</evidence>
<dbReference type="SUPFAM" id="SSF51905">
    <property type="entry name" value="FAD/NAD(P)-binding domain"/>
    <property type="match status" value="1"/>
</dbReference>
<proteinExistence type="inferred from homology"/>
<dbReference type="InterPro" id="IPR036188">
    <property type="entry name" value="FAD/NAD-bd_sf"/>
</dbReference>
<gene>
    <name evidence="2" type="ORF">GCM10011529_13060</name>
</gene>
<accession>A0A916ZPR2</accession>
<dbReference type="Pfam" id="PF05834">
    <property type="entry name" value="Lycopene_cycl"/>
    <property type="match status" value="1"/>
</dbReference>
<dbReference type="EMBL" id="BMJM01000003">
    <property type="protein sequence ID" value="GGE08037.1"/>
    <property type="molecule type" value="Genomic_DNA"/>
</dbReference>
<evidence type="ECO:0000313" key="3">
    <source>
        <dbReference type="Proteomes" id="UP000635071"/>
    </source>
</evidence>
<comment type="caution">
    <text evidence="2">The sequence shown here is derived from an EMBL/GenBank/DDBJ whole genome shotgun (WGS) entry which is preliminary data.</text>
</comment>
<dbReference type="InterPro" id="IPR008461">
    <property type="entry name" value="CrtY"/>
</dbReference>
<reference evidence="2" key="1">
    <citation type="journal article" date="2014" name="Int. J. Syst. Evol. Microbiol.">
        <title>Complete genome sequence of Corynebacterium casei LMG S-19264T (=DSM 44701T), isolated from a smear-ripened cheese.</title>
        <authorList>
            <consortium name="US DOE Joint Genome Institute (JGI-PGF)"/>
            <person name="Walter F."/>
            <person name="Albersmeier A."/>
            <person name="Kalinowski J."/>
            <person name="Ruckert C."/>
        </authorList>
    </citation>
    <scope>NUCLEOTIDE SEQUENCE</scope>
    <source>
        <strain evidence="2">CGMCC 1.15519</strain>
    </source>
</reference>
<evidence type="ECO:0000256" key="1">
    <source>
        <dbReference type="ARBA" id="ARBA00006599"/>
    </source>
</evidence>